<proteinExistence type="predicted"/>
<name>A0A5R8WKG7_9BACT</name>
<dbReference type="OrthoDB" id="6710009at2"/>
<organism evidence="1 2">
    <name type="scientific">Hymenobacter jeollabukensis</name>
    <dbReference type="NCBI Taxonomy" id="2025313"/>
    <lineage>
        <taxon>Bacteria</taxon>
        <taxon>Pseudomonadati</taxon>
        <taxon>Bacteroidota</taxon>
        <taxon>Cytophagia</taxon>
        <taxon>Cytophagales</taxon>
        <taxon>Hymenobacteraceae</taxon>
        <taxon>Hymenobacter</taxon>
    </lineage>
</organism>
<dbReference type="RefSeq" id="WP_138080327.1">
    <property type="nucleotide sequence ID" value="NZ_VAJM01000013.1"/>
</dbReference>
<protein>
    <submittedName>
        <fullName evidence="1">Uncharacterized protein</fullName>
    </submittedName>
</protein>
<comment type="caution">
    <text evidence="1">The sequence shown here is derived from an EMBL/GenBank/DDBJ whole genome shotgun (WGS) entry which is preliminary data.</text>
</comment>
<dbReference type="EMBL" id="VAJM01000013">
    <property type="protein sequence ID" value="TLM89380.1"/>
    <property type="molecule type" value="Genomic_DNA"/>
</dbReference>
<sequence>MQATILREIQLPKLPSASGVEMVGDTVYIIGDDAPLLYCFDARKLEAGQPVTLFETAHFSAGRIPKSLKPDLECLTAVPTAEGGTALLALGSGATAAREVGYWIALSGNAPAAAAVYPLSLTPLYQLLRKQLPAGLTLNLEAAATTADALLLMQRSVGTAAGNLVFRCPLAATLDFVRHHTAQAPAVEVQYYALPGIEGKPAGLSGAVTFEERLFVTASVEDTTDPVADGAVLGSFVGVLDPSRRSARPVPVALTQLRRPDGQPYRGKVEGVTVRRRLGPGRYELLLVTDDDAGGSTAVEVELTL</sequence>
<dbReference type="AlphaFoldDB" id="A0A5R8WKG7"/>
<evidence type="ECO:0000313" key="1">
    <source>
        <dbReference type="EMBL" id="TLM89380.1"/>
    </source>
</evidence>
<dbReference type="InterPro" id="IPR053851">
    <property type="entry name" value="DUF6929"/>
</dbReference>
<keyword evidence="2" id="KW-1185">Reference proteome</keyword>
<accession>A0A5R8WKG7</accession>
<dbReference type="Pfam" id="PF22000">
    <property type="entry name" value="DUF6929"/>
    <property type="match status" value="1"/>
</dbReference>
<gene>
    <name evidence="1" type="ORF">FDY95_20110</name>
</gene>
<evidence type="ECO:0000313" key="2">
    <source>
        <dbReference type="Proteomes" id="UP000305517"/>
    </source>
</evidence>
<dbReference type="Proteomes" id="UP000305517">
    <property type="component" value="Unassembled WGS sequence"/>
</dbReference>
<reference evidence="1 2" key="1">
    <citation type="submission" date="2019-05" db="EMBL/GenBank/DDBJ databases">
        <title>Hymenobacter edaphi sp. nov., isolated from abandoned arsenic-contaminated farmland soil.</title>
        <authorList>
            <person name="Nie L."/>
        </authorList>
    </citation>
    <scope>NUCLEOTIDE SEQUENCE [LARGE SCALE GENOMIC DNA]</scope>
    <source>
        <strain evidence="1 2">1-3-3-8</strain>
    </source>
</reference>